<name>A0A1G4GA74_9BACT</name>
<evidence type="ECO:0000256" key="1">
    <source>
        <dbReference type="ARBA" id="ARBA00022603"/>
    </source>
</evidence>
<dbReference type="STRING" id="1642646.ING2E5A_2664"/>
<dbReference type="SUPFAM" id="SSF53335">
    <property type="entry name" value="S-adenosyl-L-methionine-dependent methyltransferases"/>
    <property type="match status" value="1"/>
</dbReference>
<dbReference type="CDD" id="cd02440">
    <property type="entry name" value="AdoMet_MTases"/>
    <property type="match status" value="1"/>
</dbReference>
<dbReference type="Proteomes" id="UP000178485">
    <property type="component" value="Chromosome i"/>
</dbReference>
<evidence type="ECO:0000313" key="5">
    <source>
        <dbReference type="Proteomes" id="UP000178485"/>
    </source>
</evidence>
<evidence type="ECO:0000256" key="3">
    <source>
        <dbReference type="ARBA" id="ARBA00022691"/>
    </source>
</evidence>
<dbReference type="InterPro" id="IPR050362">
    <property type="entry name" value="Cation-dep_OMT"/>
</dbReference>
<dbReference type="GO" id="GO:0008171">
    <property type="term" value="F:O-methyltransferase activity"/>
    <property type="evidence" value="ECO:0007669"/>
    <property type="project" value="InterPro"/>
</dbReference>
<dbReference type="InterPro" id="IPR002935">
    <property type="entry name" value="SAM_O-MeTrfase"/>
</dbReference>
<dbReference type="PROSITE" id="PS51682">
    <property type="entry name" value="SAM_OMT_I"/>
    <property type="match status" value="1"/>
</dbReference>
<dbReference type="Pfam" id="PF01596">
    <property type="entry name" value="Methyltransf_3"/>
    <property type="match status" value="1"/>
</dbReference>
<gene>
    <name evidence="4" type="primary">mdmC</name>
    <name evidence="4" type="ORF">ING2E5A_2664</name>
</gene>
<keyword evidence="3" id="KW-0949">S-adenosyl-L-methionine</keyword>
<keyword evidence="2 4" id="KW-0808">Transferase</keyword>
<keyword evidence="1 4" id="KW-0489">Methyltransferase</keyword>
<dbReference type="GO" id="GO:0008757">
    <property type="term" value="F:S-adenosylmethionine-dependent methyltransferase activity"/>
    <property type="evidence" value="ECO:0007669"/>
    <property type="project" value="TreeGrafter"/>
</dbReference>
<accession>A0A1G4GA74</accession>
<sequence>MERRLEEYILSHIDAEPDLLRRIERETHVRMLRSGMISGHLQGRLLTMLTRMIRPERVLEVGTFVGYSALCFAEGLEDGGEVHTIEVDDELEDYIRSNFSQSEYGDRIKLFIGDALQIIPGLEDEGYGLAFIDADKESYWECFESILPKVKKGGFILADNTLWYGKVVEEVGSSDWATQGILKFNERVARDERVEKVILPIRDGITVIRKK</sequence>
<evidence type="ECO:0000313" key="4">
    <source>
        <dbReference type="EMBL" id="SCM59460.1"/>
    </source>
</evidence>
<protein>
    <submittedName>
        <fullName evidence="4">O-methyltransferase MdmC</fullName>
        <ecNumber evidence="4">2.1.1.-</ecNumber>
    </submittedName>
</protein>
<dbReference type="InterPro" id="IPR029063">
    <property type="entry name" value="SAM-dependent_MTases_sf"/>
</dbReference>
<dbReference type="PANTHER" id="PTHR10509">
    <property type="entry name" value="O-METHYLTRANSFERASE-RELATED"/>
    <property type="match status" value="1"/>
</dbReference>
<dbReference type="EC" id="2.1.1.-" evidence="4"/>
<dbReference type="KEGG" id="pmuc:ING2E5A_2664"/>
<proteinExistence type="predicted"/>
<dbReference type="GO" id="GO:0032259">
    <property type="term" value="P:methylation"/>
    <property type="evidence" value="ECO:0007669"/>
    <property type="project" value="UniProtKB-KW"/>
</dbReference>
<evidence type="ECO:0000256" key="2">
    <source>
        <dbReference type="ARBA" id="ARBA00022679"/>
    </source>
</evidence>
<dbReference type="RefSeq" id="WP_071137748.1">
    <property type="nucleotide sequence ID" value="NZ_DUQN01000116.1"/>
</dbReference>
<dbReference type="AlphaFoldDB" id="A0A1G4GA74"/>
<organism evidence="4 5">
    <name type="scientific">Petrimonas mucosa</name>
    <dbReference type="NCBI Taxonomy" id="1642646"/>
    <lineage>
        <taxon>Bacteria</taxon>
        <taxon>Pseudomonadati</taxon>
        <taxon>Bacteroidota</taxon>
        <taxon>Bacteroidia</taxon>
        <taxon>Bacteroidales</taxon>
        <taxon>Dysgonomonadaceae</taxon>
        <taxon>Petrimonas</taxon>
    </lineage>
</organism>
<reference evidence="4 5" key="1">
    <citation type="submission" date="2016-08" db="EMBL/GenBank/DDBJ databases">
        <authorList>
            <person name="Seilhamer J.J."/>
        </authorList>
    </citation>
    <scope>NUCLEOTIDE SEQUENCE [LARGE SCALE GENOMIC DNA]</scope>
    <source>
        <strain evidence="4">ING2-E5A</strain>
    </source>
</reference>
<dbReference type="PANTHER" id="PTHR10509:SF14">
    <property type="entry name" value="CAFFEOYL-COA O-METHYLTRANSFERASE 3-RELATED"/>
    <property type="match status" value="1"/>
</dbReference>
<dbReference type="Gene3D" id="3.40.50.150">
    <property type="entry name" value="Vaccinia Virus protein VP39"/>
    <property type="match status" value="1"/>
</dbReference>
<keyword evidence="5" id="KW-1185">Reference proteome</keyword>
<dbReference type="EMBL" id="LT608328">
    <property type="protein sequence ID" value="SCM59460.1"/>
    <property type="molecule type" value="Genomic_DNA"/>
</dbReference>